<accession>A0AAW1K431</accession>
<reference evidence="1 2" key="1">
    <citation type="journal article" date="2024" name="BMC Genomics">
        <title>De novo assembly and annotation of Popillia japonica's genome with initial clues to its potential as an invasive pest.</title>
        <authorList>
            <person name="Cucini C."/>
            <person name="Boschi S."/>
            <person name="Funari R."/>
            <person name="Cardaioli E."/>
            <person name="Iannotti N."/>
            <person name="Marturano G."/>
            <person name="Paoli F."/>
            <person name="Bruttini M."/>
            <person name="Carapelli A."/>
            <person name="Frati F."/>
            <person name="Nardi F."/>
        </authorList>
    </citation>
    <scope>NUCLEOTIDE SEQUENCE [LARGE SCALE GENOMIC DNA]</scope>
    <source>
        <strain evidence="1">DMR45628</strain>
    </source>
</reference>
<gene>
    <name evidence="1" type="ORF">QE152_g24984</name>
</gene>
<comment type="caution">
    <text evidence="1">The sequence shown here is derived from an EMBL/GenBank/DDBJ whole genome shotgun (WGS) entry which is preliminary data.</text>
</comment>
<keyword evidence="2" id="KW-1185">Reference proteome</keyword>
<name>A0AAW1K431_POPJA</name>
<organism evidence="1 2">
    <name type="scientific">Popillia japonica</name>
    <name type="common">Japanese beetle</name>
    <dbReference type="NCBI Taxonomy" id="7064"/>
    <lineage>
        <taxon>Eukaryota</taxon>
        <taxon>Metazoa</taxon>
        <taxon>Ecdysozoa</taxon>
        <taxon>Arthropoda</taxon>
        <taxon>Hexapoda</taxon>
        <taxon>Insecta</taxon>
        <taxon>Pterygota</taxon>
        <taxon>Neoptera</taxon>
        <taxon>Endopterygota</taxon>
        <taxon>Coleoptera</taxon>
        <taxon>Polyphaga</taxon>
        <taxon>Scarabaeiformia</taxon>
        <taxon>Scarabaeidae</taxon>
        <taxon>Rutelinae</taxon>
        <taxon>Popillia</taxon>
    </lineage>
</organism>
<proteinExistence type="predicted"/>
<evidence type="ECO:0000313" key="2">
    <source>
        <dbReference type="Proteomes" id="UP001458880"/>
    </source>
</evidence>
<dbReference type="EMBL" id="JASPKY010000265">
    <property type="protein sequence ID" value="KAK9712353.1"/>
    <property type="molecule type" value="Genomic_DNA"/>
</dbReference>
<sequence>MATTRSQKNKTKNGKILNTSCISVTHKNTSQIDVDEVDISSDLRNKLATSCFEIGELKERALQYEENELKLQRTESNRVTKQPFAEQISS</sequence>
<dbReference type="AlphaFoldDB" id="A0AAW1K431"/>
<dbReference type="Proteomes" id="UP001458880">
    <property type="component" value="Unassembled WGS sequence"/>
</dbReference>
<protein>
    <submittedName>
        <fullName evidence="1">Uncharacterized protein</fullName>
    </submittedName>
</protein>
<evidence type="ECO:0000313" key="1">
    <source>
        <dbReference type="EMBL" id="KAK9712353.1"/>
    </source>
</evidence>